<evidence type="ECO:0000259" key="2">
    <source>
        <dbReference type="Pfam" id="PF16078"/>
    </source>
</evidence>
<feature type="domain" description="2-oxoglutarate dehydrogenase E1 component N-terminal" evidence="2">
    <location>
        <begin position="29"/>
        <end position="63"/>
    </location>
</feature>
<protein>
    <recommendedName>
        <fullName evidence="2">2-oxoglutarate dehydrogenase E1 component N-terminal domain-containing protein</fullName>
    </recommendedName>
</protein>
<evidence type="ECO:0000313" key="4">
    <source>
        <dbReference type="Proteomes" id="UP000730482"/>
    </source>
</evidence>
<comment type="caution">
    <text evidence="3">The sequence shown here is derived from an EMBL/GenBank/DDBJ whole genome shotgun (WGS) entry which is preliminary data.</text>
</comment>
<feature type="compositionally biased region" description="Polar residues" evidence="1">
    <location>
        <begin position="1"/>
        <end position="23"/>
    </location>
</feature>
<dbReference type="InterPro" id="IPR032106">
    <property type="entry name" value="2-oxogl_dehyd_N"/>
</dbReference>
<accession>A0ABS5L546</accession>
<feature type="region of interest" description="Disordered" evidence="1">
    <location>
        <begin position="1"/>
        <end position="30"/>
    </location>
</feature>
<sequence>MSPQPSQQATTDQTAGTPGSTPGHTLAEFGPNEWLVDEIYQQFLRDPESVDRAWWDFFNDYQPTDSSAAAQALAPVAKVDNPEVTVTSDTSAPVQPATPATPAAPTAPATVPA</sequence>
<feature type="region of interest" description="Disordered" evidence="1">
    <location>
        <begin position="84"/>
        <end position="113"/>
    </location>
</feature>
<evidence type="ECO:0000313" key="3">
    <source>
        <dbReference type="EMBL" id="MBS2553339.1"/>
    </source>
</evidence>
<proteinExistence type="predicted"/>
<organism evidence="3 4">
    <name type="scientific">Catenulispora pinistramenti</name>
    <dbReference type="NCBI Taxonomy" id="2705254"/>
    <lineage>
        <taxon>Bacteria</taxon>
        <taxon>Bacillati</taxon>
        <taxon>Actinomycetota</taxon>
        <taxon>Actinomycetes</taxon>
        <taxon>Catenulisporales</taxon>
        <taxon>Catenulisporaceae</taxon>
        <taxon>Catenulispora</taxon>
    </lineage>
</organism>
<gene>
    <name evidence="3" type="ORF">KGQ19_41440</name>
</gene>
<reference evidence="3 4" key="1">
    <citation type="submission" date="2020-02" db="EMBL/GenBank/DDBJ databases">
        <title>Acidophilic actinobacteria isolated from forest soil.</title>
        <authorList>
            <person name="Golinska P."/>
        </authorList>
    </citation>
    <scope>NUCLEOTIDE SEQUENCE [LARGE SCALE GENOMIC DNA]</scope>
    <source>
        <strain evidence="3 4">NL8</strain>
    </source>
</reference>
<feature type="non-terminal residue" evidence="3">
    <location>
        <position position="113"/>
    </location>
</feature>
<dbReference type="Proteomes" id="UP000730482">
    <property type="component" value="Unassembled WGS sequence"/>
</dbReference>
<name>A0ABS5L546_9ACTN</name>
<feature type="compositionally biased region" description="Low complexity" evidence="1">
    <location>
        <begin position="92"/>
        <end position="113"/>
    </location>
</feature>
<dbReference type="Pfam" id="PF16078">
    <property type="entry name" value="2-oxogl_dehyd_N"/>
    <property type="match status" value="1"/>
</dbReference>
<keyword evidence="4" id="KW-1185">Reference proteome</keyword>
<dbReference type="EMBL" id="JAAFYZ010000248">
    <property type="protein sequence ID" value="MBS2553339.1"/>
    <property type="molecule type" value="Genomic_DNA"/>
</dbReference>
<evidence type="ECO:0000256" key="1">
    <source>
        <dbReference type="SAM" id="MobiDB-lite"/>
    </source>
</evidence>